<dbReference type="InterPro" id="IPR013321">
    <property type="entry name" value="Arc_rbn_hlx_hlx"/>
</dbReference>
<dbReference type="EMBL" id="JAUMKJ010000008">
    <property type="protein sequence ID" value="MDO3676896.1"/>
    <property type="molecule type" value="Genomic_DNA"/>
</dbReference>
<dbReference type="RefSeq" id="WP_127485829.1">
    <property type="nucleotide sequence ID" value="NZ_JAUMKJ010000008.1"/>
</dbReference>
<reference evidence="1" key="1">
    <citation type="submission" date="2023-07" db="EMBL/GenBank/DDBJ databases">
        <authorList>
            <person name="Aktuganov G."/>
            <person name="Boyko T."/>
            <person name="Delegan Y."/>
            <person name="Galimzianova N."/>
            <person name="Gilvanova E."/>
            <person name="Korobov V."/>
            <person name="Kuzmina L."/>
            <person name="Melentiev A."/>
            <person name="Milman P."/>
            <person name="Ryabova A."/>
            <person name="Stupak E."/>
            <person name="Yasakov T."/>
            <person name="Zharikova N."/>
            <person name="Zhurenko E."/>
        </authorList>
    </citation>
    <scope>NUCLEOTIDE SEQUENCE</scope>
    <source>
        <strain evidence="1">IB-739</strain>
    </source>
</reference>
<gene>
    <name evidence="1" type="ORF">Q3C12_07765</name>
</gene>
<accession>A0ABT8V9I0</accession>
<dbReference type="Proteomes" id="UP001168883">
    <property type="component" value="Unassembled WGS sequence"/>
</dbReference>
<name>A0ABT8V9I0_9BACL</name>
<organism evidence="1 2">
    <name type="scientific">Paenibacillus ehimensis</name>
    <dbReference type="NCBI Taxonomy" id="79264"/>
    <lineage>
        <taxon>Bacteria</taxon>
        <taxon>Bacillati</taxon>
        <taxon>Bacillota</taxon>
        <taxon>Bacilli</taxon>
        <taxon>Bacillales</taxon>
        <taxon>Paenibacillaceae</taxon>
        <taxon>Paenibacillus</taxon>
    </lineage>
</organism>
<evidence type="ECO:0000313" key="1">
    <source>
        <dbReference type="EMBL" id="MDO3676896.1"/>
    </source>
</evidence>
<sequence length="114" mass="13184">MSSSKEFMQSQLRKWKSAASQLISTEGEAVETAAIELEPEVYDKCRRMAEAEQTTVSAVVHYMIDQYFAVRSHEMTFQATVEQKERNPLLQLDSLTKRKERYTGEEVHSSYDRA</sequence>
<protein>
    <submittedName>
        <fullName evidence="1">Uncharacterized protein</fullName>
    </submittedName>
</protein>
<proteinExistence type="predicted"/>
<dbReference type="Gene3D" id="1.10.1220.10">
    <property type="entry name" value="Met repressor-like"/>
    <property type="match status" value="1"/>
</dbReference>
<evidence type="ECO:0000313" key="2">
    <source>
        <dbReference type="Proteomes" id="UP001168883"/>
    </source>
</evidence>
<keyword evidence="2" id="KW-1185">Reference proteome</keyword>
<comment type="caution">
    <text evidence="1">The sequence shown here is derived from an EMBL/GenBank/DDBJ whole genome shotgun (WGS) entry which is preliminary data.</text>
</comment>